<reference evidence="2" key="1">
    <citation type="submission" date="2021-07" db="EMBL/GenBank/DDBJ databases">
        <authorList>
            <person name="Catto M.A."/>
            <person name="Jacobson A."/>
            <person name="Kennedy G."/>
            <person name="Labadie P."/>
            <person name="Hunt B.G."/>
            <person name="Srinivasan R."/>
        </authorList>
    </citation>
    <scope>NUCLEOTIDE SEQUENCE</scope>
    <source>
        <strain evidence="2">PL_HMW_Pooled</strain>
        <tissue evidence="2">Head</tissue>
    </source>
</reference>
<keyword evidence="2" id="KW-0482">Metalloprotease</keyword>
<dbReference type="EMBL" id="JAHWGI010000004">
    <property type="protein sequence ID" value="KAK3907277.1"/>
    <property type="molecule type" value="Genomic_DNA"/>
</dbReference>
<dbReference type="Proteomes" id="UP001219518">
    <property type="component" value="Unassembled WGS sequence"/>
</dbReference>
<dbReference type="GO" id="GO:0008237">
    <property type="term" value="F:metallopeptidase activity"/>
    <property type="evidence" value="ECO:0007669"/>
    <property type="project" value="UniProtKB-KW"/>
</dbReference>
<keyword evidence="2" id="KW-0378">Hydrolase</keyword>
<dbReference type="AlphaFoldDB" id="A0AAE1GQR6"/>
<accession>A0AAE1GQR6</accession>
<keyword evidence="3" id="KW-1185">Reference proteome</keyword>
<feature type="compositionally biased region" description="Low complexity" evidence="1">
    <location>
        <begin position="174"/>
        <end position="185"/>
    </location>
</feature>
<evidence type="ECO:0000256" key="1">
    <source>
        <dbReference type="SAM" id="MobiDB-lite"/>
    </source>
</evidence>
<name>A0AAE1GQR6_9NEOP</name>
<feature type="compositionally biased region" description="Acidic residues" evidence="1">
    <location>
        <begin position="196"/>
        <end position="212"/>
    </location>
</feature>
<comment type="caution">
    <text evidence="2">The sequence shown here is derived from an EMBL/GenBank/DDBJ whole genome shotgun (WGS) entry which is preliminary data.</text>
</comment>
<feature type="compositionally biased region" description="Low complexity" evidence="1">
    <location>
        <begin position="131"/>
        <end position="157"/>
    </location>
</feature>
<feature type="compositionally biased region" description="Acidic residues" evidence="1">
    <location>
        <begin position="225"/>
        <end position="240"/>
    </location>
</feature>
<feature type="region of interest" description="Disordered" evidence="1">
    <location>
        <begin position="131"/>
        <end position="246"/>
    </location>
</feature>
<organism evidence="2 3">
    <name type="scientific">Frankliniella fusca</name>
    <dbReference type="NCBI Taxonomy" id="407009"/>
    <lineage>
        <taxon>Eukaryota</taxon>
        <taxon>Metazoa</taxon>
        <taxon>Ecdysozoa</taxon>
        <taxon>Arthropoda</taxon>
        <taxon>Hexapoda</taxon>
        <taxon>Insecta</taxon>
        <taxon>Pterygota</taxon>
        <taxon>Neoptera</taxon>
        <taxon>Paraneoptera</taxon>
        <taxon>Thysanoptera</taxon>
        <taxon>Terebrantia</taxon>
        <taxon>Thripoidea</taxon>
        <taxon>Thripidae</taxon>
        <taxon>Frankliniella</taxon>
    </lineage>
</organism>
<evidence type="ECO:0000313" key="3">
    <source>
        <dbReference type="Proteomes" id="UP001219518"/>
    </source>
</evidence>
<keyword evidence="2" id="KW-0645">Protease</keyword>
<sequence>MSRLERLMGTNVVRITDRKYMLELQRRLREDHIRGVRERIRAREVDELEREKKLILSGRMSLDEAPKELVDHPVFQISQFIKNILLGGKMAASVSHSTSSRQILSLSRSCLASEDGAERSLTTPTTLAAASAAAPAASTTASASSRAASPRASPRANSPRDRSPREEDADEGAATEVTGEEGSAGPEAAPSPGQEGEVEEADAQEVLEDTESATEAQNVVVQVEEHEDGEEAEEGEEEDMSGMSACDFEEDFDRQADIERGYMFTQEDYDRIKFEAESVKKMWELETVEELYALAESIVKEMVAQGGAPAPAAAKPGDRTPSPARSTKSPPPGPGPG</sequence>
<proteinExistence type="predicted"/>
<reference evidence="2" key="2">
    <citation type="journal article" date="2023" name="BMC Genomics">
        <title>Pest status, molecular evolution, and epigenetic factors derived from the genome assembly of Frankliniella fusca, a thysanopteran phytovirus vector.</title>
        <authorList>
            <person name="Catto M.A."/>
            <person name="Labadie P.E."/>
            <person name="Jacobson A.L."/>
            <person name="Kennedy G.G."/>
            <person name="Srinivasan R."/>
            <person name="Hunt B.G."/>
        </authorList>
    </citation>
    <scope>NUCLEOTIDE SEQUENCE</scope>
    <source>
        <strain evidence="2">PL_HMW_Pooled</strain>
    </source>
</reference>
<feature type="compositionally biased region" description="Low complexity" evidence="1">
    <location>
        <begin position="306"/>
        <end position="315"/>
    </location>
</feature>
<evidence type="ECO:0000313" key="2">
    <source>
        <dbReference type="EMBL" id="KAK3907277.1"/>
    </source>
</evidence>
<protein>
    <submittedName>
        <fullName evidence="2">A disintegrin and metalloproteinase with thrombospondin motifs 20</fullName>
    </submittedName>
</protein>
<gene>
    <name evidence="2" type="ORF">KUF71_018105</name>
</gene>
<feature type="region of interest" description="Disordered" evidence="1">
    <location>
        <begin position="306"/>
        <end position="337"/>
    </location>
</feature>